<evidence type="ECO:0000256" key="16">
    <source>
        <dbReference type="RuleBase" id="RU004165"/>
    </source>
</evidence>
<dbReference type="GO" id="GO:0004797">
    <property type="term" value="F:thymidine kinase activity"/>
    <property type="evidence" value="ECO:0007669"/>
    <property type="project" value="UniProtKB-UniRule"/>
</dbReference>
<evidence type="ECO:0000256" key="6">
    <source>
        <dbReference type="ARBA" id="ARBA00022723"/>
    </source>
</evidence>
<keyword evidence="5 12" id="KW-0808">Transferase</keyword>
<dbReference type="GO" id="GO:0005737">
    <property type="term" value="C:cytoplasm"/>
    <property type="evidence" value="ECO:0007669"/>
    <property type="project" value="UniProtKB-SubCell"/>
</dbReference>
<evidence type="ECO:0000256" key="11">
    <source>
        <dbReference type="ARBA" id="ARBA00048254"/>
    </source>
</evidence>
<evidence type="ECO:0000256" key="13">
    <source>
        <dbReference type="PIRSR" id="PIRSR035805-1"/>
    </source>
</evidence>
<dbReference type="Gene3D" id="3.30.60.20">
    <property type="match status" value="1"/>
</dbReference>
<evidence type="ECO:0000256" key="2">
    <source>
        <dbReference type="ARBA" id="ARBA00012118"/>
    </source>
</evidence>
<organism evidence="17 18">
    <name type="scientific">Serpentinicella alkaliphila</name>
    <dbReference type="NCBI Taxonomy" id="1734049"/>
    <lineage>
        <taxon>Bacteria</taxon>
        <taxon>Bacillati</taxon>
        <taxon>Bacillota</taxon>
        <taxon>Clostridia</taxon>
        <taxon>Peptostreptococcales</taxon>
        <taxon>Natronincolaceae</taxon>
        <taxon>Serpentinicella</taxon>
    </lineage>
</organism>
<reference evidence="17 18" key="1">
    <citation type="submission" date="2019-03" db="EMBL/GenBank/DDBJ databases">
        <title>Genomic Encyclopedia of Type Strains, Phase IV (KMG-IV): sequencing the most valuable type-strain genomes for metagenomic binning, comparative biology and taxonomic classification.</title>
        <authorList>
            <person name="Goeker M."/>
        </authorList>
    </citation>
    <scope>NUCLEOTIDE SEQUENCE [LARGE SCALE GENOMIC DNA]</scope>
    <source>
        <strain evidence="17 18">DSM 100013</strain>
    </source>
</reference>
<dbReference type="Pfam" id="PF00265">
    <property type="entry name" value="TK"/>
    <property type="match status" value="1"/>
</dbReference>
<evidence type="ECO:0000256" key="8">
    <source>
        <dbReference type="ARBA" id="ARBA00022777"/>
    </source>
</evidence>
<feature type="binding site" evidence="12">
    <location>
        <position position="191"/>
    </location>
    <ligand>
        <name>Zn(2+)</name>
        <dbReference type="ChEBI" id="CHEBI:29105"/>
    </ligand>
</feature>
<evidence type="ECO:0000313" key="18">
    <source>
        <dbReference type="Proteomes" id="UP000295504"/>
    </source>
</evidence>
<dbReference type="NCBIfam" id="NF003296">
    <property type="entry name" value="PRK04296.1-1"/>
    <property type="match status" value="1"/>
</dbReference>
<dbReference type="PIRSF" id="PIRSF035805">
    <property type="entry name" value="TK_cell"/>
    <property type="match status" value="1"/>
</dbReference>
<evidence type="ECO:0000256" key="1">
    <source>
        <dbReference type="ARBA" id="ARBA00007587"/>
    </source>
</evidence>
<dbReference type="FunFam" id="3.30.60.20:FF:000026">
    <property type="entry name" value="Thymidine kinase"/>
    <property type="match status" value="1"/>
</dbReference>
<evidence type="ECO:0000256" key="7">
    <source>
        <dbReference type="ARBA" id="ARBA00022741"/>
    </source>
</evidence>
<keyword evidence="6 12" id="KW-0479">Metal-binding</keyword>
<dbReference type="FunFam" id="3.40.50.300:FF:000948">
    <property type="entry name" value="Thymidine kinase"/>
    <property type="match status" value="1"/>
</dbReference>
<evidence type="ECO:0000256" key="5">
    <source>
        <dbReference type="ARBA" id="ARBA00022679"/>
    </source>
</evidence>
<dbReference type="HAMAP" id="MF_00124">
    <property type="entry name" value="Thymidine_kinase"/>
    <property type="match status" value="1"/>
</dbReference>
<dbReference type="GO" id="GO:0071897">
    <property type="term" value="P:DNA biosynthetic process"/>
    <property type="evidence" value="ECO:0007669"/>
    <property type="project" value="UniProtKB-KW"/>
</dbReference>
<dbReference type="GO" id="GO:0046104">
    <property type="term" value="P:thymidine metabolic process"/>
    <property type="evidence" value="ECO:0007669"/>
    <property type="project" value="TreeGrafter"/>
</dbReference>
<keyword evidence="7 12" id="KW-0547">Nucleotide-binding</keyword>
<dbReference type="InterPro" id="IPR027417">
    <property type="entry name" value="P-loop_NTPase"/>
</dbReference>
<dbReference type="SUPFAM" id="SSF52540">
    <property type="entry name" value="P-loop containing nucleoside triphosphate hydrolases"/>
    <property type="match status" value="1"/>
</dbReference>
<keyword evidence="18" id="KW-1185">Reference proteome</keyword>
<keyword evidence="10 12" id="KW-0067">ATP-binding</keyword>
<dbReference type="InterPro" id="IPR020633">
    <property type="entry name" value="Thymidine_kinase_CS"/>
</dbReference>
<dbReference type="PANTHER" id="PTHR11441">
    <property type="entry name" value="THYMIDINE KINASE"/>
    <property type="match status" value="1"/>
</dbReference>
<evidence type="ECO:0000256" key="14">
    <source>
        <dbReference type="PIRSR" id="PIRSR035805-2"/>
    </source>
</evidence>
<feature type="binding site" evidence="12">
    <location>
        <begin position="18"/>
        <end position="25"/>
    </location>
    <ligand>
        <name>ATP</name>
        <dbReference type="ChEBI" id="CHEBI:30616"/>
    </ligand>
</feature>
<comment type="catalytic activity">
    <reaction evidence="11 12 15">
        <text>thymidine + ATP = dTMP + ADP + H(+)</text>
        <dbReference type="Rhea" id="RHEA:19129"/>
        <dbReference type="ChEBI" id="CHEBI:15378"/>
        <dbReference type="ChEBI" id="CHEBI:17748"/>
        <dbReference type="ChEBI" id="CHEBI:30616"/>
        <dbReference type="ChEBI" id="CHEBI:63528"/>
        <dbReference type="ChEBI" id="CHEBI:456216"/>
        <dbReference type="EC" id="2.7.1.21"/>
    </reaction>
</comment>
<name>A0A4R2TXX9_9FIRM</name>
<dbReference type="AlphaFoldDB" id="A0A4R2TXX9"/>
<feature type="binding site" evidence="12">
    <location>
        <position position="150"/>
    </location>
    <ligand>
        <name>Zn(2+)</name>
        <dbReference type="ChEBI" id="CHEBI:29105"/>
    </ligand>
</feature>
<protein>
    <recommendedName>
        <fullName evidence="2 12">Thymidine kinase</fullName>
        <ecNumber evidence="2 12">2.7.1.21</ecNumber>
    </recommendedName>
</protein>
<feature type="binding site" evidence="14">
    <location>
        <position position="184"/>
    </location>
    <ligand>
        <name>substrate</name>
    </ligand>
</feature>
<evidence type="ECO:0000256" key="4">
    <source>
        <dbReference type="ARBA" id="ARBA00022634"/>
    </source>
</evidence>
<feature type="binding site" evidence="12">
    <location>
        <begin position="93"/>
        <end position="96"/>
    </location>
    <ligand>
        <name>ATP</name>
        <dbReference type="ChEBI" id="CHEBI:30616"/>
    </ligand>
</feature>
<keyword evidence="3 12" id="KW-0963">Cytoplasm</keyword>
<dbReference type="SUPFAM" id="SSF57716">
    <property type="entry name" value="Glucocorticoid receptor-like (DNA-binding domain)"/>
    <property type="match status" value="1"/>
</dbReference>
<evidence type="ECO:0000256" key="12">
    <source>
        <dbReference type="HAMAP-Rule" id="MF_00124"/>
    </source>
</evidence>
<feature type="binding site" evidence="12">
    <location>
        <position position="188"/>
    </location>
    <ligand>
        <name>Zn(2+)</name>
        <dbReference type="ChEBI" id="CHEBI:29105"/>
    </ligand>
</feature>
<comment type="subunit">
    <text evidence="12">Homotetramer.</text>
</comment>
<evidence type="ECO:0000256" key="15">
    <source>
        <dbReference type="RuleBase" id="RU000544"/>
    </source>
</evidence>
<dbReference type="EC" id="2.7.1.21" evidence="2 12"/>
<dbReference type="EMBL" id="SLYC01000015">
    <property type="protein sequence ID" value="TCQ02529.1"/>
    <property type="molecule type" value="Genomic_DNA"/>
</dbReference>
<comment type="similarity">
    <text evidence="1 12 16">Belongs to the thymidine kinase family.</text>
</comment>
<evidence type="ECO:0000313" key="17">
    <source>
        <dbReference type="EMBL" id="TCQ02529.1"/>
    </source>
</evidence>
<evidence type="ECO:0000256" key="9">
    <source>
        <dbReference type="ARBA" id="ARBA00022833"/>
    </source>
</evidence>
<sequence length="196" mass="21867">MVDLMEYSQAGSIEMIVGPMYAGKSEELLRRINRANIAGLKVLVFKPAIDDRYSVDNIACHNGKQMKCIAVEDAQRLQSYIKENPDYDVLAIDEVQFLGEEIIQVCKDSADSGKRVICSGLDMDFRGEPFQVVPQLMALAEYVTKLTAVCVVCKMPATRTQRLVNGKPAKYSDPIILVGAEEGYEARCRKCHEVIK</sequence>
<proteinExistence type="inferred from homology"/>
<feature type="binding site" evidence="14">
    <location>
        <begin position="176"/>
        <end position="179"/>
    </location>
    <ligand>
        <name>substrate</name>
    </ligand>
</feature>
<comment type="subcellular location">
    <subcellularLocation>
        <location evidence="12">Cytoplasm</location>
    </subcellularLocation>
</comment>
<dbReference type="RefSeq" id="WP_132848409.1">
    <property type="nucleotide sequence ID" value="NZ_CP058648.1"/>
</dbReference>
<dbReference type="InterPro" id="IPR001267">
    <property type="entry name" value="Thymidine_kinase"/>
</dbReference>
<dbReference type="PROSITE" id="PS00603">
    <property type="entry name" value="TK_CELLULAR_TYPE"/>
    <property type="match status" value="1"/>
</dbReference>
<keyword evidence="4 12" id="KW-0237">DNA synthesis</keyword>
<dbReference type="Gene3D" id="3.40.50.300">
    <property type="entry name" value="P-loop containing nucleotide triphosphate hydrolases"/>
    <property type="match status" value="1"/>
</dbReference>
<feature type="binding site" evidence="12">
    <location>
        <position position="153"/>
    </location>
    <ligand>
        <name>Zn(2+)</name>
        <dbReference type="ChEBI" id="CHEBI:29105"/>
    </ligand>
</feature>
<dbReference type="OrthoDB" id="9781579at2"/>
<feature type="active site" description="Proton acceptor" evidence="12 13">
    <location>
        <position position="94"/>
    </location>
</feature>
<dbReference type="GO" id="GO:0005524">
    <property type="term" value="F:ATP binding"/>
    <property type="evidence" value="ECO:0007669"/>
    <property type="project" value="UniProtKB-UniRule"/>
</dbReference>
<evidence type="ECO:0000256" key="3">
    <source>
        <dbReference type="ARBA" id="ARBA00022490"/>
    </source>
</evidence>
<dbReference type="PANTHER" id="PTHR11441:SF0">
    <property type="entry name" value="THYMIDINE KINASE, CYTOSOLIC"/>
    <property type="match status" value="1"/>
</dbReference>
<accession>A0A4R2TXX9</accession>
<dbReference type="GO" id="GO:0008270">
    <property type="term" value="F:zinc ion binding"/>
    <property type="evidence" value="ECO:0007669"/>
    <property type="project" value="UniProtKB-UniRule"/>
</dbReference>
<dbReference type="Proteomes" id="UP000295504">
    <property type="component" value="Unassembled WGS sequence"/>
</dbReference>
<evidence type="ECO:0000256" key="10">
    <source>
        <dbReference type="ARBA" id="ARBA00022840"/>
    </source>
</evidence>
<keyword evidence="8 12" id="KW-0418">Kinase</keyword>
<comment type="caution">
    <text evidence="17">The sequence shown here is derived from an EMBL/GenBank/DDBJ whole genome shotgun (WGS) entry which is preliminary data.</text>
</comment>
<gene>
    <name evidence="12" type="primary">tdk</name>
    <name evidence="17" type="ORF">EDD79_101546</name>
</gene>
<keyword evidence="9 12" id="KW-0862">Zinc</keyword>